<feature type="compositionally biased region" description="Basic and acidic residues" evidence="1">
    <location>
        <begin position="158"/>
        <end position="167"/>
    </location>
</feature>
<organism evidence="2 3">
    <name type="scientific">Mytilus coruscus</name>
    <name type="common">Sea mussel</name>
    <dbReference type="NCBI Taxonomy" id="42192"/>
    <lineage>
        <taxon>Eukaryota</taxon>
        <taxon>Metazoa</taxon>
        <taxon>Spiralia</taxon>
        <taxon>Lophotrochozoa</taxon>
        <taxon>Mollusca</taxon>
        <taxon>Bivalvia</taxon>
        <taxon>Autobranchia</taxon>
        <taxon>Pteriomorphia</taxon>
        <taxon>Mytilida</taxon>
        <taxon>Mytiloidea</taxon>
        <taxon>Mytilidae</taxon>
        <taxon>Mytilinae</taxon>
        <taxon>Mytilus</taxon>
    </lineage>
</organism>
<reference evidence="2 3" key="1">
    <citation type="submission" date="2020-06" db="EMBL/GenBank/DDBJ databases">
        <authorList>
            <person name="Li R."/>
            <person name="Bekaert M."/>
        </authorList>
    </citation>
    <scope>NUCLEOTIDE SEQUENCE [LARGE SCALE GENOMIC DNA]</scope>
    <source>
        <strain evidence="3">wild</strain>
    </source>
</reference>
<protein>
    <submittedName>
        <fullName evidence="2">Uncharacterized protein</fullName>
    </submittedName>
</protein>
<sequence>MYKKWNSRYDNTYAKEAAFGSTVIDQPSSTWTVQPHKEPRRRRRPRPNCELHELKARIHIELNKDTEKFQKAAKDNFYASKDLTISFVKRDYYLTKMADAMLNKEKGEKTPKSSFEDDLLRLDEDEIAYEGKGKGPAKRKCSKTSFSKSSTGSGPKVNNKDAKGKTL</sequence>
<gene>
    <name evidence="2" type="ORF">MCOR_17466</name>
</gene>
<keyword evidence="3" id="KW-1185">Reference proteome</keyword>
<dbReference type="AlphaFoldDB" id="A0A6J8BCG5"/>
<dbReference type="EMBL" id="CACVKT020003076">
    <property type="protein sequence ID" value="CAC5381618.1"/>
    <property type="molecule type" value="Genomic_DNA"/>
</dbReference>
<accession>A0A6J8BCG5</accession>
<evidence type="ECO:0000313" key="2">
    <source>
        <dbReference type="EMBL" id="CAC5381618.1"/>
    </source>
</evidence>
<feature type="region of interest" description="Disordered" evidence="1">
    <location>
        <begin position="129"/>
        <end position="167"/>
    </location>
</feature>
<evidence type="ECO:0000313" key="3">
    <source>
        <dbReference type="Proteomes" id="UP000507470"/>
    </source>
</evidence>
<feature type="compositionally biased region" description="Low complexity" evidence="1">
    <location>
        <begin position="143"/>
        <end position="154"/>
    </location>
</feature>
<dbReference type="Proteomes" id="UP000507470">
    <property type="component" value="Unassembled WGS sequence"/>
</dbReference>
<name>A0A6J8BCG5_MYTCO</name>
<proteinExistence type="predicted"/>
<evidence type="ECO:0000256" key="1">
    <source>
        <dbReference type="SAM" id="MobiDB-lite"/>
    </source>
</evidence>